<protein>
    <recommendedName>
        <fullName evidence="3">NAD-specific glutamate dehydrogenase</fullName>
    </recommendedName>
</protein>
<organism evidence="1 2">
    <name type="scientific">Roseovarius gaetbuli</name>
    <dbReference type="NCBI Taxonomy" id="1356575"/>
    <lineage>
        <taxon>Bacteria</taxon>
        <taxon>Pseudomonadati</taxon>
        <taxon>Pseudomonadota</taxon>
        <taxon>Alphaproteobacteria</taxon>
        <taxon>Rhodobacterales</taxon>
        <taxon>Roseobacteraceae</taxon>
        <taxon>Roseovarius</taxon>
    </lineage>
</organism>
<dbReference type="Proteomes" id="UP000194012">
    <property type="component" value="Unassembled WGS sequence"/>
</dbReference>
<reference evidence="2" key="1">
    <citation type="submission" date="2017-03" db="EMBL/GenBank/DDBJ databases">
        <authorList>
            <person name="Rodrigo-Torres L."/>
            <person name="Arahal R.D."/>
            <person name="Lucena T."/>
        </authorList>
    </citation>
    <scope>NUCLEOTIDE SEQUENCE [LARGE SCALE GENOMIC DNA]</scope>
    <source>
        <strain evidence="2">CECT 8370</strain>
    </source>
</reference>
<evidence type="ECO:0008006" key="3">
    <source>
        <dbReference type="Google" id="ProtNLM"/>
    </source>
</evidence>
<name>A0A1X7AE33_9RHOB</name>
<proteinExistence type="predicted"/>
<keyword evidence="2" id="KW-1185">Reference proteome</keyword>
<evidence type="ECO:0000313" key="2">
    <source>
        <dbReference type="Proteomes" id="UP000194012"/>
    </source>
</evidence>
<sequence length="308" mass="34446">MTATFILGQDIGFGFELGVRVNRLRLTQNLTTLNSLTVDTAQQNTNVIASLTTIQQLAEHFNAGTGGFLGVADAHDLKFVANVDNATLDTTGHNRATARDREHVFDRHQERQVNGTCRGRDVLIHGRHQLADRFFADFRLGAVHRMQSRARNDRDVVAGVVIRRQKLADFHFHQFQQLFVVNLVNLVHVDDHVGDTHLATQQDVLAGLGHRAVGRVHNQDRAVHLRRTGDHVLHIVSVAGAVDVRIVTALGLIFNVGGRNRDPACLFFRRAVDLIIGFEIAEVFRDRSRQRRLAVVNVTNGADVYVRF</sequence>
<dbReference type="EMBL" id="FWFJ01000123">
    <property type="protein sequence ID" value="SLN77657.1"/>
    <property type="molecule type" value="Genomic_DNA"/>
</dbReference>
<dbReference type="AlphaFoldDB" id="A0A1X7AE33"/>
<dbReference type="AntiFam" id="ANF00225">
    <property type="entry name" value="Shadow ORF (opposite tuf)"/>
</dbReference>
<dbReference type="AntiFam" id="ANF00072">
    <property type="entry name" value="Shadow ORF (opposite TypA)"/>
</dbReference>
<accession>A0A1X7AE33</accession>
<evidence type="ECO:0000313" key="1">
    <source>
        <dbReference type="EMBL" id="SLN77657.1"/>
    </source>
</evidence>
<gene>
    <name evidence="1" type="ORF">ROG8370_03975</name>
</gene>